<sequence length="84" mass="8873">MRAGTANRAPKRKLLLCVDDGDEDSYVRTTALTEDMAGGGDNGVHSQRQAMGAARATTSHGAQKPVPVVAETSRNLINFAYLLG</sequence>
<dbReference type="EMBL" id="JAEHOD010000001">
    <property type="protein sequence ID" value="KAG2454692.1"/>
    <property type="molecule type" value="Genomic_DNA"/>
</dbReference>
<dbReference type="AlphaFoldDB" id="A0A835WVB3"/>
<keyword evidence="3" id="KW-1185">Reference proteome</keyword>
<comment type="caution">
    <text evidence="2">The sequence shown here is derived from an EMBL/GenBank/DDBJ whole genome shotgun (WGS) entry which is preliminary data.</text>
</comment>
<organism evidence="2 3">
    <name type="scientific">Chlamydomonas schloesseri</name>
    <dbReference type="NCBI Taxonomy" id="2026947"/>
    <lineage>
        <taxon>Eukaryota</taxon>
        <taxon>Viridiplantae</taxon>
        <taxon>Chlorophyta</taxon>
        <taxon>core chlorophytes</taxon>
        <taxon>Chlorophyceae</taxon>
        <taxon>CS clade</taxon>
        <taxon>Chlamydomonadales</taxon>
        <taxon>Chlamydomonadaceae</taxon>
        <taxon>Chlamydomonas</taxon>
    </lineage>
</organism>
<accession>A0A835WVB3</accession>
<dbReference type="Proteomes" id="UP000613740">
    <property type="component" value="Unassembled WGS sequence"/>
</dbReference>
<evidence type="ECO:0000313" key="2">
    <source>
        <dbReference type="EMBL" id="KAG2454692.1"/>
    </source>
</evidence>
<reference evidence="2" key="1">
    <citation type="journal article" date="2020" name="bioRxiv">
        <title>Comparative genomics of Chlamydomonas.</title>
        <authorList>
            <person name="Craig R.J."/>
            <person name="Hasan A.R."/>
            <person name="Ness R.W."/>
            <person name="Keightley P.D."/>
        </authorList>
    </citation>
    <scope>NUCLEOTIDE SEQUENCE</scope>
    <source>
        <strain evidence="2">CCAP 11/173</strain>
    </source>
</reference>
<evidence type="ECO:0000313" key="3">
    <source>
        <dbReference type="Proteomes" id="UP000613740"/>
    </source>
</evidence>
<protein>
    <submittedName>
        <fullName evidence="2">Uncharacterized protein</fullName>
    </submittedName>
</protein>
<feature type="region of interest" description="Disordered" evidence="1">
    <location>
        <begin position="33"/>
        <end position="67"/>
    </location>
</feature>
<evidence type="ECO:0000256" key="1">
    <source>
        <dbReference type="SAM" id="MobiDB-lite"/>
    </source>
</evidence>
<gene>
    <name evidence="2" type="ORF">HYH02_000530</name>
</gene>
<name>A0A835WVB3_9CHLO</name>
<proteinExistence type="predicted"/>